<dbReference type="OrthoDB" id="787137at2759"/>
<dbReference type="InterPro" id="IPR002717">
    <property type="entry name" value="HAT_MYST-type"/>
</dbReference>
<evidence type="ECO:0000256" key="10">
    <source>
        <dbReference type="ARBA" id="ARBA00023163"/>
    </source>
</evidence>
<accession>A0A2T0FIC2</accession>
<organism evidence="15 16">
    <name type="scientific">Wickerhamiella sorbophila</name>
    <dbReference type="NCBI Taxonomy" id="45607"/>
    <lineage>
        <taxon>Eukaryota</taxon>
        <taxon>Fungi</taxon>
        <taxon>Dikarya</taxon>
        <taxon>Ascomycota</taxon>
        <taxon>Saccharomycotina</taxon>
        <taxon>Dipodascomycetes</taxon>
        <taxon>Dipodascales</taxon>
        <taxon>Trichomonascaceae</taxon>
        <taxon>Wickerhamiella</taxon>
    </lineage>
</organism>
<keyword evidence="7" id="KW-0862">Zinc</keyword>
<dbReference type="GO" id="GO:0046972">
    <property type="term" value="F:histone H4K16 acetyltransferase activity"/>
    <property type="evidence" value="ECO:0007669"/>
    <property type="project" value="TreeGrafter"/>
</dbReference>
<evidence type="ECO:0000256" key="9">
    <source>
        <dbReference type="ARBA" id="ARBA00023015"/>
    </source>
</evidence>
<evidence type="ECO:0000259" key="14">
    <source>
        <dbReference type="PROSITE" id="PS51726"/>
    </source>
</evidence>
<keyword evidence="16" id="KW-1185">Reference proteome</keyword>
<evidence type="ECO:0000256" key="8">
    <source>
        <dbReference type="ARBA" id="ARBA00022990"/>
    </source>
</evidence>
<proteinExistence type="inferred from homology"/>
<dbReference type="STRING" id="45607.A0A2T0FIC2"/>
<dbReference type="PANTHER" id="PTHR10615">
    <property type="entry name" value="HISTONE ACETYLTRANSFERASE"/>
    <property type="match status" value="1"/>
</dbReference>
<evidence type="ECO:0000313" key="16">
    <source>
        <dbReference type="Proteomes" id="UP000238350"/>
    </source>
</evidence>
<dbReference type="InterPro" id="IPR016181">
    <property type="entry name" value="Acyl_CoA_acyltransferase"/>
</dbReference>
<evidence type="ECO:0000313" key="15">
    <source>
        <dbReference type="EMBL" id="PRT54754.1"/>
    </source>
</evidence>
<evidence type="ECO:0000256" key="5">
    <source>
        <dbReference type="ARBA" id="ARBA00022723"/>
    </source>
</evidence>
<dbReference type="SUPFAM" id="SSF55729">
    <property type="entry name" value="Acyl-CoA N-acyltransferases (Nat)"/>
    <property type="match status" value="1"/>
</dbReference>
<comment type="subcellular location">
    <subcellularLocation>
        <location evidence="1">Nucleus</location>
    </subcellularLocation>
</comment>
<keyword evidence="6" id="KW-0863">Zinc-finger</keyword>
<evidence type="ECO:0000256" key="1">
    <source>
        <dbReference type="ARBA" id="ARBA00004123"/>
    </source>
</evidence>
<keyword evidence="9" id="KW-0805">Transcription regulation</keyword>
<dbReference type="GO" id="GO:0005634">
    <property type="term" value="C:nucleus"/>
    <property type="evidence" value="ECO:0007669"/>
    <property type="project" value="UniProtKB-SubCell"/>
</dbReference>
<dbReference type="Gene3D" id="3.40.630.30">
    <property type="match status" value="1"/>
</dbReference>
<dbReference type="PROSITE" id="PS51726">
    <property type="entry name" value="MYST_HAT"/>
    <property type="match status" value="1"/>
</dbReference>
<evidence type="ECO:0000256" key="13">
    <source>
        <dbReference type="PIRSR" id="PIRSR602717-51"/>
    </source>
</evidence>
<dbReference type="PANTHER" id="PTHR10615:SF219">
    <property type="entry name" value="HISTONE ACETYLTRANSFERASE KAT5"/>
    <property type="match status" value="1"/>
</dbReference>
<keyword evidence="8" id="KW-0007">Acetylation</keyword>
<keyword evidence="12" id="KW-0012">Acyltransferase</keyword>
<evidence type="ECO:0000256" key="6">
    <source>
        <dbReference type="ARBA" id="ARBA00022771"/>
    </source>
</evidence>
<dbReference type="Proteomes" id="UP000238350">
    <property type="component" value="Unassembled WGS sequence"/>
</dbReference>
<dbReference type="GO" id="GO:0008270">
    <property type="term" value="F:zinc ion binding"/>
    <property type="evidence" value="ECO:0007669"/>
    <property type="project" value="UniProtKB-KW"/>
</dbReference>
<comment type="caution">
    <text evidence="15">The sequence shown here is derived from an EMBL/GenBank/DDBJ whole genome shotgun (WGS) entry which is preliminary data.</text>
</comment>
<dbReference type="InterPro" id="IPR036388">
    <property type="entry name" value="WH-like_DNA-bd_sf"/>
</dbReference>
<keyword evidence="4" id="KW-0808">Transferase</keyword>
<evidence type="ECO:0000256" key="12">
    <source>
        <dbReference type="ARBA" id="ARBA00023315"/>
    </source>
</evidence>
<dbReference type="GO" id="GO:0006355">
    <property type="term" value="P:regulation of DNA-templated transcription"/>
    <property type="evidence" value="ECO:0007669"/>
    <property type="project" value="InterPro"/>
</dbReference>
<dbReference type="EC" id="2.3.1.48" evidence="3"/>
<evidence type="ECO:0000256" key="7">
    <source>
        <dbReference type="ARBA" id="ARBA00022833"/>
    </source>
</evidence>
<dbReference type="EMBL" id="NDIQ01000021">
    <property type="protein sequence ID" value="PRT54754.1"/>
    <property type="molecule type" value="Genomic_DNA"/>
</dbReference>
<dbReference type="GeneID" id="36516122"/>
<dbReference type="InterPro" id="IPR050603">
    <property type="entry name" value="MYST_HAT"/>
</dbReference>
<dbReference type="AlphaFoldDB" id="A0A2T0FIC2"/>
<dbReference type="Gene3D" id="3.30.60.60">
    <property type="entry name" value="N-acetyl transferase-like"/>
    <property type="match status" value="1"/>
</dbReference>
<dbReference type="GO" id="GO:0035267">
    <property type="term" value="C:NuA4 histone acetyltransferase complex"/>
    <property type="evidence" value="ECO:0007669"/>
    <property type="project" value="TreeGrafter"/>
</dbReference>
<keyword evidence="11" id="KW-0539">Nucleus</keyword>
<evidence type="ECO:0000256" key="11">
    <source>
        <dbReference type="ARBA" id="ARBA00023242"/>
    </source>
</evidence>
<keyword evidence="5" id="KW-0479">Metal-binding</keyword>
<feature type="domain" description="MYST-type HAT" evidence="14">
    <location>
        <begin position="1"/>
        <end position="282"/>
    </location>
</feature>
<dbReference type="Gene3D" id="1.10.10.10">
    <property type="entry name" value="Winged helix-like DNA-binding domain superfamily/Winged helix DNA-binding domain"/>
    <property type="match status" value="1"/>
</dbReference>
<keyword evidence="10" id="KW-0804">Transcription</keyword>
<feature type="active site" description="Proton donor/acceptor" evidence="13">
    <location>
        <position position="205"/>
    </location>
</feature>
<comment type="similarity">
    <text evidence="2">Belongs to the MYST (SAS/MOZ) family.</text>
</comment>
<evidence type="ECO:0000256" key="3">
    <source>
        <dbReference type="ARBA" id="ARBA00013184"/>
    </source>
</evidence>
<dbReference type="Pfam" id="PF01853">
    <property type="entry name" value="MOZ_SAS"/>
    <property type="match status" value="1"/>
</dbReference>
<name>A0A2T0FIC2_9ASCO</name>
<gene>
    <name evidence="15" type="ORF">B9G98_02374</name>
</gene>
<evidence type="ECO:0000256" key="2">
    <source>
        <dbReference type="ARBA" id="ARBA00010107"/>
    </source>
</evidence>
<dbReference type="RefSeq" id="XP_024664699.1">
    <property type="nucleotide sequence ID" value="XM_024808931.1"/>
</dbReference>
<reference evidence="15 16" key="1">
    <citation type="submission" date="2017-04" db="EMBL/GenBank/DDBJ databases">
        <title>Genome sequencing of [Candida] sorbophila.</title>
        <authorList>
            <person name="Ahn J.O."/>
        </authorList>
    </citation>
    <scope>NUCLEOTIDE SEQUENCE [LARGE SCALE GENOMIC DNA]</scope>
    <source>
        <strain evidence="15 16">DS02</strain>
    </source>
</reference>
<sequence length="296" mass="33882">MIQFVHYGPHKIKPWYESRGYIDLESKSSKSYRCKEPKSLWQGVLDSEQKVDPTREIDIWICPKCFLYTSVGTDIDSHSAFCRYKDSERPGRKVYDTESCSIYELDPSRSESEKLYMQCLSLFGKFFLETKSICFAMDGFLIYEVVDKTSGLVAGFFSKERHPWFNYNLACIVTFPPFQRRGLGQLMIGFSYRLTREQGEVGSPELPLSAHGEKTYLAYWCGEIYRVFLSEEAGNMHSLRELAMLTGIEPSDVVAAFQHMGAISKVKGRTSVDVDKIFDYATSHRLPPAFDESGIV</sequence>
<protein>
    <recommendedName>
        <fullName evidence="3">histone acetyltransferase</fullName>
        <ecNumber evidence="3">2.3.1.48</ecNumber>
    </recommendedName>
</protein>
<evidence type="ECO:0000256" key="4">
    <source>
        <dbReference type="ARBA" id="ARBA00022679"/>
    </source>
</evidence>